<keyword evidence="2" id="KW-1185">Reference proteome</keyword>
<evidence type="ECO:0000313" key="2">
    <source>
        <dbReference type="Proteomes" id="UP001163603"/>
    </source>
</evidence>
<comment type="caution">
    <text evidence="1">The sequence shown here is derived from an EMBL/GenBank/DDBJ whole genome shotgun (WGS) entry which is preliminary data.</text>
</comment>
<dbReference type="EMBL" id="CM047736">
    <property type="protein sequence ID" value="KAJ0053177.1"/>
    <property type="molecule type" value="Genomic_DNA"/>
</dbReference>
<gene>
    <name evidence="1" type="ORF">Pint_01757</name>
</gene>
<proteinExistence type="predicted"/>
<protein>
    <submittedName>
        <fullName evidence="1">Uncharacterized protein</fullName>
    </submittedName>
</protein>
<dbReference type="Proteomes" id="UP001163603">
    <property type="component" value="Chromosome 1"/>
</dbReference>
<accession>A0ACC0ZMB6</accession>
<evidence type="ECO:0000313" key="1">
    <source>
        <dbReference type="EMBL" id="KAJ0053177.1"/>
    </source>
</evidence>
<organism evidence="1 2">
    <name type="scientific">Pistacia integerrima</name>
    <dbReference type="NCBI Taxonomy" id="434235"/>
    <lineage>
        <taxon>Eukaryota</taxon>
        <taxon>Viridiplantae</taxon>
        <taxon>Streptophyta</taxon>
        <taxon>Embryophyta</taxon>
        <taxon>Tracheophyta</taxon>
        <taxon>Spermatophyta</taxon>
        <taxon>Magnoliopsida</taxon>
        <taxon>eudicotyledons</taxon>
        <taxon>Gunneridae</taxon>
        <taxon>Pentapetalae</taxon>
        <taxon>rosids</taxon>
        <taxon>malvids</taxon>
        <taxon>Sapindales</taxon>
        <taxon>Anacardiaceae</taxon>
        <taxon>Pistacia</taxon>
    </lineage>
</organism>
<sequence>MRGFLEGCRHFIGIDGCHLKGHFGGVLLSAVSIDANSGIYPLALCICEIENNESLGFFLSLLRDFLGDVDPVIFMSDKQKDILNALEKHWPNARTRYCVRHVYANFIQKISGIHLRNLFWAMSKASNRVDFVAAMGKVFNAWLGDNKELPILSLLEMYRMRVMKRMQCRFQAGTDWVTPLPPVVHKKINRLTESVRCVEVVYCRSNEFEISGVPCVHAVSCLLHMNVKNFKEHVDEKLRILMYMQTYAYMIHHVPDKCTWLDVNDEKLWPPYKHAKSGRPAKARKRDPTEEPKNKRVSTHRCNFCNALEHNKRSCKDNPTTGHNVFKTMEL</sequence>
<name>A0ACC0ZMB6_9ROSI</name>
<reference evidence="2" key="1">
    <citation type="journal article" date="2023" name="G3 (Bethesda)">
        <title>Genome assembly and association tests identify interacting loci associated with vigor, precocity, and sex in interspecific pistachio rootstocks.</title>
        <authorList>
            <person name="Palmer W."/>
            <person name="Jacygrad E."/>
            <person name="Sagayaradj S."/>
            <person name="Cavanaugh K."/>
            <person name="Han R."/>
            <person name="Bertier L."/>
            <person name="Beede B."/>
            <person name="Kafkas S."/>
            <person name="Golino D."/>
            <person name="Preece J."/>
            <person name="Michelmore R."/>
        </authorList>
    </citation>
    <scope>NUCLEOTIDE SEQUENCE [LARGE SCALE GENOMIC DNA]</scope>
</reference>